<dbReference type="RefSeq" id="WP_010921159.1">
    <property type="nucleotide sequence ID" value="NC_011916.1"/>
</dbReference>
<proteinExistence type="predicted"/>
<accession>A0A0H3CCA5</accession>
<dbReference type="GeneID" id="7332434"/>
<dbReference type="KEGG" id="ccs:CCNA_03437"/>
<dbReference type="EMBL" id="CP001340">
    <property type="protein sequence ID" value="ACL96902.1"/>
    <property type="molecule type" value="Genomic_DNA"/>
</dbReference>
<dbReference type="OrthoDB" id="7192691at2"/>
<protein>
    <recommendedName>
        <fullName evidence="4">DUF4136 domain-containing protein</fullName>
    </recommendedName>
</protein>
<evidence type="ECO:0000256" key="1">
    <source>
        <dbReference type="SAM" id="SignalP"/>
    </source>
</evidence>
<gene>
    <name evidence="2" type="ordered locus">CCNA_03437</name>
</gene>
<dbReference type="RefSeq" id="YP_002518810.1">
    <property type="nucleotide sequence ID" value="NC_011916.1"/>
</dbReference>
<sequence length="165" mass="16829">MRQSIVALGLAVLCLGACASPRAIGQGDVSPVAGASAAVHGAPTDRTDEAYVRAIQDGVLTRLGASRGADKPVFLVQVGVARAVADVGVSSAAGALDPTAWRSPSATAPWWRPWAKGRATRAVTLAVIDARDGKTIAWSSVRVGEQAPEAVAKLLVDALKGADRP</sequence>
<dbReference type="Proteomes" id="UP000001364">
    <property type="component" value="Chromosome"/>
</dbReference>
<evidence type="ECO:0008006" key="4">
    <source>
        <dbReference type="Google" id="ProtNLM"/>
    </source>
</evidence>
<keyword evidence="1" id="KW-0732">Signal</keyword>
<keyword evidence="3" id="KW-1185">Reference proteome</keyword>
<feature type="chain" id="PRO_5002605979" description="DUF4136 domain-containing protein" evidence="1">
    <location>
        <begin position="20"/>
        <end position="165"/>
    </location>
</feature>
<dbReference type="AlphaFoldDB" id="A0A0H3CCA5"/>
<organism evidence="2 3">
    <name type="scientific">Caulobacter vibrioides (strain NA1000 / CB15N)</name>
    <name type="common">Caulobacter crescentus</name>
    <dbReference type="NCBI Taxonomy" id="565050"/>
    <lineage>
        <taxon>Bacteria</taxon>
        <taxon>Pseudomonadati</taxon>
        <taxon>Pseudomonadota</taxon>
        <taxon>Alphaproteobacteria</taxon>
        <taxon>Caulobacterales</taxon>
        <taxon>Caulobacteraceae</taxon>
        <taxon>Caulobacter</taxon>
    </lineage>
</organism>
<dbReference type="PATRIC" id="fig|565050.3.peg.3352"/>
<feature type="signal peptide" evidence="1">
    <location>
        <begin position="1"/>
        <end position="19"/>
    </location>
</feature>
<name>A0A0H3CCA5_CAUVN</name>
<evidence type="ECO:0000313" key="2">
    <source>
        <dbReference type="EMBL" id="ACL96902.1"/>
    </source>
</evidence>
<reference evidence="2 3" key="1">
    <citation type="journal article" date="2010" name="J. Bacteriol.">
        <title>The genetic basis of laboratory adaptation in Caulobacter crescentus.</title>
        <authorList>
            <person name="Marks M.E."/>
            <person name="Castro-Rojas C.M."/>
            <person name="Teiling C."/>
            <person name="Du L."/>
            <person name="Kapatral V."/>
            <person name="Walunas T.L."/>
            <person name="Crosson S."/>
        </authorList>
    </citation>
    <scope>NUCLEOTIDE SEQUENCE [LARGE SCALE GENOMIC DNA]</scope>
    <source>
        <strain evidence="3">NA1000 / CB15N</strain>
    </source>
</reference>
<dbReference type="HOGENOM" id="CLU_1607893_0_0_5"/>
<evidence type="ECO:0000313" key="3">
    <source>
        <dbReference type="Proteomes" id="UP000001364"/>
    </source>
</evidence>